<proteinExistence type="predicted"/>
<name>A0A5B7H5U2_PORTR</name>
<keyword evidence="3" id="KW-1185">Reference proteome</keyword>
<organism evidence="2 3">
    <name type="scientific">Portunus trituberculatus</name>
    <name type="common">Swimming crab</name>
    <name type="synonym">Neptunus trituberculatus</name>
    <dbReference type="NCBI Taxonomy" id="210409"/>
    <lineage>
        <taxon>Eukaryota</taxon>
        <taxon>Metazoa</taxon>
        <taxon>Ecdysozoa</taxon>
        <taxon>Arthropoda</taxon>
        <taxon>Crustacea</taxon>
        <taxon>Multicrustacea</taxon>
        <taxon>Malacostraca</taxon>
        <taxon>Eumalacostraca</taxon>
        <taxon>Eucarida</taxon>
        <taxon>Decapoda</taxon>
        <taxon>Pleocyemata</taxon>
        <taxon>Brachyura</taxon>
        <taxon>Eubrachyura</taxon>
        <taxon>Portunoidea</taxon>
        <taxon>Portunidae</taxon>
        <taxon>Portuninae</taxon>
        <taxon>Portunus</taxon>
    </lineage>
</organism>
<dbReference type="AlphaFoldDB" id="A0A5B7H5U2"/>
<evidence type="ECO:0000313" key="2">
    <source>
        <dbReference type="EMBL" id="MPC64727.1"/>
    </source>
</evidence>
<sequence length="75" mass="7713">MSATAASGGHGVVKTTVRSRDSGSPSVFVAAKDIGASALPRTAGHKEIMMIYKSGRGGEGELQEARLQATELTSH</sequence>
<feature type="region of interest" description="Disordered" evidence="1">
    <location>
        <begin position="1"/>
        <end position="24"/>
    </location>
</feature>
<dbReference type="EMBL" id="VSRR010022498">
    <property type="protein sequence ID" value="MPC64727.1"/>
    <property type="molecule type" value="Genomic_DNA"/>
</dbReference>
<accession>A0A5B7H5U2</accession>
<reference evidence="2 3" key="1">
    <citation type="submission" date="2019-05" db="EMBL/GenBank/DDBJ databases">
        <title>Another draft genome of Portunus trituberculatus and its Hox gene families provides insights of decapod evolution.</title>
        <authorList>
            <person name="Jeong J.-H."/>
            <person name="Song I."/>
            <person name="Kim S."/>
            <person name="Choi T."/>
            <person name="Kim D."/>
            <person name="Ryu S."/>
            <person name="Kim W."/>
        </authorList>
    </citation>
    <scope>NUCLEOTIDE SEQUENCE [LARGE SCALE GENOMIC DNA]</scope>
    <source>
        <tissue evidence="2">Muscle</tissue>
    </source>
</reference>
<protein>
    <submittedName>
        <fullName evidence="2">Uncharacterized protein</fullName>
    </submittedName>
</protein>
<evidence type="ECO:0000313" key="3">
    <source>
        <dbReference type="Proteomes" id="UP000324222"/>
    </source>
</evidence>
<evidence type="ECO:0000256" key="1">
    <source>
        <dbReference type="SAM" id="MobiDB-lite"/>
    </source>
</evidence>
<dbReference type="Proteomes" id="UP000324222">
    <property type="component" value="Unassembled WGS sequence"/>
</dbReference>
<comment type="caution">
    <text evidence="2">The sequence shown here is derived from an EMBL/GenBank/DDBJ whole genome shotgun (WGS) entry which is preliminary data.</text>
</comment>
<gene>
    <name evidence="2" type="ORF">E2C01_058847</name>
</gene>